<feature type="non-terminal residue" evidence="8">
    <location>
        <position position="1"/>
    </location>
</feature>
<proteinExistence type="inferred from homology"/>
<comment type="similarity">
    <text evidence="1">Belongs to the FtsK/SpoIIIE/SftA family.</text>
</comment>
<dbReference type="InterPro" id="IPR041027">
    <property type="entry name" value="FtsK_alpha"/>
</dbReference>
<feature type="domain" description="FtsK" evidence="7">
    <location>
        <begin position="195"/>
        <end position="395"/>
    </location>
</feature>
<evidence type="ECO:0000256" key="2">
    <source>
        <dbReference type="ARBA" id="ARBA00022741"/>
    </source>
</evidence>
<dbReference type="InterPro" id="IPR003593">
    <property type="entry name" value="AAA+_ATPase"/>
</dbReference>
<dbReference type="SUPFAM" id="SSF46785">
    <property type="entry name" value="Winged helix' DNA-binding domain"/>
    <property type="match status" value="1"/>
</dbReference>
<evidence type="ECO:0000256" key="6">
    <source>
        <dbReference type="SAM" id="MobiDB-lite"/>
    </source>
</evidence>
<keyword evidence="2 5" id="KW-0547">Nucleotide-binding</keyword>
<dbReference type="InterPro" id="IPR050206">
    <property type="entry name" value="FtsK/SpoIIIE/SftA"/>
</dbReference>
<feature type="binding site" evidence="5">
    <location>
        <begin position="212"/>
        <end position="219"/>
    </location>
    <ligand>
        <name>ATP</name>
        <dbReference type="ChEBI" id="CHEBI:30616"/>
    </ligand>
</feature>
<dbReference type="EMBL" id="SMKU01000629">
    <property type="protein sequence ID" value="TDD60035.1"/>
    <property type="molecule type" value="Genomic_DNA"/>
</dbReference>
<protein>
    <submittedName>
        <fullName evidence="8">DNA translocase FtsK</fullName>
    </submittedName>
</protein>
<feature type="region of interest" description="Disordered" evidence="6">
    <location>
        <begin position="1"/>
        <end position="77"/>
    </location>
</feature>
<dbReference type="Gene3D" id="3.30.980.40">
    <property type="match status" value="1"/>
</dbReference>
<gene>
    <name evidence="8" type="ORF">E1298_46290</name>
</gene>
<dbReference type="Proteomes" id="UP000294513">
    <property type="component" value="Unassembled WGS sequence"/>
</dbReference>
<evidence type="ECO:0000256" key="3">
    <source>
        <dbReference type="ARBA" id="ARBA00022840"/>
    </source>
</evidence>
<evidence type="ECO:0000313" key="8">
    <source>
        <dbReference type="EMBL" id="TDD60035.1"/>
    </source>
</evidence>
<dbReference type="InterPro" id="IPR036390">
    <property type="entry name" value="WH_DNA-bd_sf"/>
</dbReference>
<dbReference type="CDD" id="cd01127">
    <property type="entry name" value="TrwB_TraG_TraD_VirD4"/>
    <property type="match status" value="1"/>
</dbReference>
<dbReference type="PANTHER" id="PTHR22683:SF41">
    <property type="entry name" value="DNA TRANSLOCASE FTSK"/>
    <property type="match status" value="1"/>
</dbReference>
<reference evidence="8 9" key="1">
    <citation type="submission" date="2019-03" db="EMBL/GenBank/DDBJ databases">
        <title>Draft genome sequences of novel Actinobacteria.</title>
        <authorList>
            <person name="Sahin N."/>
            <person name="Ay H."/>
            <person name="Saygin H."/>
        </authorList>
    </citation>
    <scope>NUCLEOTIDE SEQUENCE [LARGE SCALE GENOMIC DNA]</scope>
    <source>
        <strain evidence="8 9">H3C3</strain>
    </source>
</reference>
<feature type="region of interest" description="Disordered" evidence="6">
    <location>
        <begin position="442"/>
        <end position="462"/>
    </location>
</feature>
<dbReference type="Pfam" id="PF17854">
    <property type="entry name" value="FtsK_alpha"/>
    <property type="match status" value="1"/>
</dbReference>
<dbReference type="PANTHER" id="PTHR22683">
    <property type="entry name" value="SPORULATION PROTEIN RELATED"/>
    <property type="match status" value="1"/>
</dbReference>
<feature type="compositionally biased region" description="Pro residues" evidence="6">
    <location>
        <begin position="23"/>
        <end position="33"/>
    </location>
</feature>
<dbReference type="SMART" id="SM00382">
    <property type="entry name" value="AAA"/>
    <property type="match status" value="1"/>
</dbReference>
<dbReference type="InterPro" id="IPR002543">
    <property type="entry name" value="FtsK_dom"/>
</dbReference>
<name>A0A4R4ZN49_9ACTN</name>
<sequence length="516" mass="54063">HHTTHPAGDRIGEQDQAPERAPEPAPGPVPGPAAPQQARTAVDLDTALPEPASPVEGSAGNRADSPTVSAAMGPVDGGVGDDAAARVIADELRRHGVHAAVVGATAGPQVIRYSLALGNGVKISKVRALVENLGVALGRDRVRLIAPMPGQPGLVGLEVPNPDRRPVHLADVLRSPAATGEHHPLIAGLGEDVEGRPVVVNLATMPHILIAGATGAGKSTALNTIIASILTRATPDEVRMILIDPKRVELAAYAAIPHLLTPIITDPKKAAEALEWVVGEMDRRYDDLAASGFRHIDDFNQAVKTGKLTPPPGSERVYTPYPYMLVIVDELADLMMVAPRDVEDSVVRITQLARAAGIHLVLATQRPSVDVVTGLIKANVPSRLAFATSSLSDSRVILDQPGAEKLLGAGDALLAPAGAPLPTRLQGALITSDQISQVVEHAKSQHPANGGPDPQTATDPLTASHEQVLQAVRAGPATTGQIQTRTGLPPRQVDELLNHLTRFGYLVKPADHYEIP</sequence>
<dbReference type="Pfam" id="PF01580">
    <property type="entry name" value="FtsK_SpoIIIE"/>
    <property type="match status" value="1"/>
</dbReference>
<evidence type="ECO:0000313" key="9">
    <source>
        <dbReference type="Proteomes" id="UP000294513"/>
    </source>
</evidence>
<dbReference type="InterPro" id="IPR027417">
    <property type="entry name" value="P-loop_NTPase"/>
</dbReference>
<evidence type="ECO:0000256" key="5">
    <source>
        <dbReference type="PROSITE-ProRule" id="PRU00289"/>
    </source>
</evidence>
<dbReference type="GO" id="GO:0003677">
    <property type="term" value="F:DNA binding"/>
    <property type="evidence" value="ECO:0007669"/>
    <property type="project" value="UniProtKB-KW"/>
</dbReference>
<keyword evidence="4" id="KW-0238">DNA-binding</keyword>
<comment type="caution">
    <text evidence="8">The sequence shown here is derived from an EMBL/GenBank/DDBJ whole genome shotgun (WGS) entry which is preliminary data.</text>
</comment>
<evidence type="ECO:0000259" key="7">
    <source>
        <dbReference type="PROSITE" id="PS50901"/>
    </source>
</evidence>
<dbReference type="PROSITE" id="PS50901">
    <property type="entry name" value="FTSK"/>
    <property type="match status" value="1"/>
</dbReference>
<feature type="compositionally biased region" description="Basic and acidic residues" evidence="6">
    <location>
        <begin position="7"/>
        <end position="22"/>
    </location>
</feature>
<dbReference type="Gene3D" id="3.40.50.300">
    <property type="entry name" value="P-loop containing nucleotide triphosphate hydrolases"/>
    <property type="match status" value="1"/>
</dbReference>
<evidence type="ECO:0000256" key="4">
    <source>
        <dbReference type="ARBA" id="ARBA00023125"/>
    </source>
</evidence>
<dbReference type="GO" id="GO:0005524">
    <property type="term" value="F:ATP binding"/>
    <property type="evidence" value="ECO:0007669"/>
    <property type="project" value="UniProtKB-UniRule"/>
</dbReference>
<dbReference type="AlphaFoldDB" id="A0A4R4ZN49"/>
<keyword evidence="9" id="KW-1185">Reference proteome</keyword>
<accession>A0A4R4ZN49</accession>
<evidence type="ECO:0000256" key="1">
    <source>
        <dbReference type="ARBA" id="ARBA00006474"/>
    </source>
</evidence>
<dbReference type="OrthoDB" id="3217500at2"/>
<organism evidence="8 9">
    <name type="scientific">Actinomadura rubrisoli</name>
    <dbReference type="NCBI Taxonomy" id="2530368"/>
    <lineage>
        <taxon>Bacteria</taxon>
        <taxon>Bacillati</taxon>
        <taxon>Actinomycetota</taxon>
        <taxon>Actinomycetes</taxon>
        <taxon>Streptosporangiales</taxon>
        <taxon>Thermomonosporaceae</taxon>
        <taxon>Actinomadura</taxon>
    </lineage>
</organism>
<dbReference type="SUPFAM" id="SSF52540">
    <property type="entry name" value="P-loop containing nucleoside triphosphate hydrolases"/>
    <property type="match status" value="1"/>
</dbReference>
<keyword evidence="3 5" id="KW-0067">ATP-binding</keyword>